<keyword evidence="6 9" id="KW-0449">Lipoprotein</keyword>
<evidence type="ECO:0000256" key="1">
    <source>
        <dbReference type="ARBA" id="ARBA00010296"/>
    </source>
</evidence>
<dbReference type="AlphaFoldDB" id="A0A443KBD9"/>
<dbReference type="RefSeq" id="WP_128183272.1">
    <property type="nucleotide sequence ID" value="NZ_JBHRSO010000039.1"/>
</dbReference>
<dbReference type="PROSITE" id="PS51257">
    <property type="entry name" value="PROKAR_LIPOPROTEIN"/>
    <property type="match status" value="1"/>
</dbReference>
<dbReference type="EMBL" id="SAUW01000007">
    <property type="protein sequence ID" value="RWR12669.1"/>
    <property type="molecule type" value="Genomic_DNA"/>
</dbReference>
<keyword evidence="3" id="KW-0732">Signal</keyword>
<comment type="similarity">
    <text evidence="1">Belongs to the EcnA/EcnB lipoprotein family.</text>
</comment>
<dbReference type="EMBL" id="SAUX01000009">
    <property type="protein sequence ID" value="RWR30055.1"/>
    <property type="molecule type" value="Genomic_DNA"/>
</dbReference>
<comment type="caution">
    <text evidence="9">The sequence shown here is derived from an EMBL/GenBank/DDBJ whole genome shotgun (WGS) entry which is preliminary data.</text>
</comment>
<gene>
    <name evidence="10" type="ORF">D2T29_09975</name>
    <name evidence="8" type="ORF">D2T30_05960</name>
    <name evidence="9" type="ORF">D2T31_09185</name>
    <name evidence="7" type="ORF">D2T33_08120</name>
</gene>
<sequence length="45" mass="4569">MHKVLIPALLLLALGACETVKGAGQDIQAGGAVVSREAAHTQAQM</sequence>
<dbReference type="Proteomes" id="UP000284451">
    <property type="component" value="Unassembled WGS sequence"/>
</dbReference>
<accession>A0A443JPQ1</accession>
<dbReference type="Proteomes" id="UP000284476">
    <property type="component" value="Unassembled WGS sequence"/>
</dbReference>
<evidence type="ECO:0000313" key="12">
    <source>
        <dbReference type="Proteomes" id="UP000284476"/>
    </source>
</evidence>
<accession>A0A443KGE4</accession>
<dbReference type="EMBL" id="SAUY01000010">
    <property type="protein sequence ID" value="RWR31824.1"/>
    <property type="molecule type" value="Genomic_DNA"/>
</dbReference>
<dbReference type="Proteomes" id="UP000285710">
    <property type="component" value="Unassembled WGS sequence"/>
</dbReference>
<keyword evidence="4" id="KW-0472">Membrane</keyword>
<dbReference type="InterPro" id="IPR012556">
    <property type="entry name" value="Entericidin"/>
</dbReference>
<dbReference type="OrthoDB" id="7363288at2"/>
<evidence type="ECO:0000313" key="9">
    <source>
        <dbReference type="EMBL" id="RWR30055.1"/>
    </source>
</evidence>
<dbReference type="GO" id="GO:0009636">
    <property type="term" value="P:response to toxic substance"/>
    <property type="evidence" value="ECO:0007669"/>
    <property type="project" value="InterPro"/>
</dbReference>
<dbReference type="EMBL" id="SAUZ01000005">
    <property type="protein sequence ID" value="RWR22488.1"/>
    <property type="molecule type" value="Genomic_DNA"/>
</dbReference>
<evidence type="ECO:0000313" key="13">
    <source>
        <dbReference type="Proteomes" id="UP000285295"/>
    </source>
</evidence>
<protein>
    <submittedName>
        <fullName evidence="9">Entericidin A/B family lipoprotein</fullName>
    </submittedName>
</protein>
<dbReference type="Pfam" id="PF08085">
    <property type="entry name" value="Entericidin"/>
    <property type="match status" value="1"/>
</dbReference>
<reference evidence="11 12" key="1">
    <citation type="submission" date="2019-01" db="EMBL/GenBank/DDBJ databases">
        <title>Sinorhodobacter populi sp. nov. isolated from the symptomatic bark tissue of Populus euramericana canker.</title>
        <authorList>
            <person name="Xu G."/>
        </authorList>
    </citation>
    <scope>NUCLEOTIDE SEQUENCE [LARGE SCALE GENOMIC DNA]</scope>
    <source>
        <strain evidence="10 11">07D10-4-3</strain>
        <strain evidence="7 14">2D-5</strain>
        <strain evidence="9 13">D19-10-3-21</strain>
        <strain evidence="8 12">SK2B-1</strain>
    </source>
</reference>
<keyword evidence="5" id="KW-0564">Palmitate</keyword>
<evidence type="ECO:0000313" key="8">
    <source>
        <dbReference type="EMBL" id="RWR22488.1"/>
    </source>
</evidence>
<dbReference type="Proteomes" id="UP000285295">
    <property type="component" value="Unassembled WGS sequence"/>
</dbReference>
<evidence type="ECO:0000256" key="2">
    <source>
        <dbReference type="ARBA" id="ARBA00022475"/>
    </source>
</evidence>
<evidence type="ECO:0000313" key="7">
    <source>
        <dbReference type="EMBL" id="RWR12669.1"/>
    </source>
</evidence>
<accession>A0A443IX58</accession>
<reference evidence="11 12" key="2">
    <citation type="submission" date="2019-01" db="EMBL/GenBank/DDBJ databases">
        <authorList>
            <person name="Li Y."/>
        </authorList>
    </citation>
    <scope>NUCLEOTIDE SEQUENCE [LARGE SCALE GENOMIC DNA]</scope>
    <source>
        <strain evidence="10 11">07D10-4-3</strain>
        <strain evidence="7 14">2D-5</strain>
        <strain evidence="9 13">D19-10-3-21</strain>
        <strain evidence="8 12">SK2B-1</strain>
    </source>
</reference>
<evidence type="ECO:0000256" key="4">
    <source>
        <dbReference type="ARBA" id="ARBA00023136"/>
    </source>
</evidence>
<evidence type="ECO:0000256" key="5">
    <source>
        <dbReference type="ARBA" id="ARBA00023139"/>
    </source>
</evidence>
<evidence type="ECO:0000256" key="3">
    <source>
        <dbReference type="ARBA" id="ARBA00022729"/>
    </source>
</evidence>
<keyword evidence="2" id="KW-1003">Cell membrane</keyword>
<accession>A0A443KBD9</accession>
<keyword evidence="14" id="KW-1185">Reference proteome</keyword>
<proteinExistence type="inferred from homology"/>
<evidence type="ECO:0000313" key="14">
    <source>
        <dbReference type="Proteomes" id="UP000285710"/>
    </source>
</evidence>
<name>A0A443KBD9_9RHOB</name>
<evidence type="ECO:0000313" key="10">
    <source>
        <dbReference type="EMBL" id="RWR31824.1"/>
    </source>
</evidence>
<dbReference type="GO" id="GO:0016020">
    <property type="term" value="C:membrane"/>
    <property type="evidence" value="ECO:0007669"/>
    <property type="project" value="InterPro"/>
</dbReference>
<organism evidence="9 13">
    <name type="scientific">Paenirhodobacter populi</name>
    <dbReference type="NCBI Taxonomy" id="2306993"/>
    <lineage>
        <taxon>Bacteria</taxon>
        <taxon>Pseudomonadati</taxon>
        <taxon>Pseudomonadota</taxon>
        <taxon>Alphaproteobacteria</taxon>
        <taxon>Rhodobacterales</taxon>
        <taxon>Rhodobacter group</taxon>
        <taxon>Paenirhodobacter</taxon>
    </lineage>
</organism>
<evidence type="ECO:0000313" key="11">
    <source>
        <dbReference type="Proteomes" id="UP000284451"/>
    </source>
</evidence>
<evidence type="ECO:0000256" key="6">
    <source>
        <dbReference type="ARBA" id="ARBA00023288"/>
    </source>
</evidence>